<keyword evidence="1" id="KW-1133">Transmembrane helix</keyword>
<keyword evidence="1" id="KW-0812">Transmembrane</keyword>
<dbReference type="AlphaFoldDB" id="A0A1V5ZRA5"/>
<feature type="transmembrane region" description="Helical" evidence="1">
    <location>
        <begin position="20"/>
        <end position="43"/>
    </location>
</feature>
<sequence length="145" mass="16649">MVFHNVILTYHLFFNIYKKLLISPILLVFHSICVNSVFIHFLSKTSSDHLSIKFQNSFEKILNMASKKLYTSWNLFSELCHHVTFKDKEISSSLSIKLCSLSISTNSCIHFLLLVHSAEGILLICHQTLFGRSSIDITFQVLILL</sequence>
<dbReference type="EMBL" id="MWDB01000001">
    <property type="protein sequence ID" value="OQB42601.1"/>
    <property type="molecule type" value="Genomic_DNA"/>
</dbReference>
<organism evidence="2">
    <name type="scientific">candidate division CPR1 bacterium ADurb.Bin160</name>
    <dbReference type="NCBI Taxonomy" id="1852826"/>
    <lineage>
        <taxon>Bacteria</taxon>
        <taxon>candidate division CPR1</taxon>
    </lineage>
</organism>
<keyword evidence="1" id="KW-0472">Membrane</keyword>
<gene>
    <name evidence="2" type="ORF">BWY04_00037</name>
</gene>
<reference evidence="2" key="1">
    <citation type="submission" date="2017-02" db="EMBL/GenBank/DDBJ databases">
        <title>Delving into the versatile metabolic prowess of the omnipresent phylum Bacteroidetes.</title>
        <authorList>
            <person name="Nobu M.K."/>
            <person name="Mei R."/>
            <person name="Narihiro T."/>
            <person name="Kuroda K."/>
            <person name="Liu W.-T."/>
        </authorList>
    </citation>
    <scope>NUCLEOTIDE SEQUENCE</scope>
    <source>
        <strain evidence="2">ADurb.Bin160</strain>
    </source>
</reference>
<accession>A0A1V5ZRA5</accession>
<evidence type="ECO:0000313" key="2">
    <source>
        <dbReference type="EMBL" id="OQB42601.1"/>
    </source>
</evidence>
<dbReference type="Proteomes" id="UP000485621">
    <property type="component" value="Unassembled WGS sequence"/>
</dbReference>
<comment type="caution">
    <text evidence="2">The sequence shown here is derived from an EMBL/GenBank/DDBJ whole genome shotgun (WGS) entry which is preliminary data.</text>
</comment>
<protein>
    <submittedName>
        <fullName evidence="2">Uncharacterized protein</fullName>
    </submittedName>
</protein>
<evidence type="ECO:0000256" key="1">
    <source>
        <dbReference type="SAM" id="Phobius"/>
    </source>
</evidence>
<proteinExistence type="predicted"/>
<name>A0A1V5ZRA5_9BACT</name>